<keyword evidence="2" id="KW-0175">Coiled coil</keyword>
<dbReference type="RefSeq" id="XP_031026000.1">
    <property type="nucleotide sequence ID" value="XM_031168058.1"/>
</dbReference>
<feature type="compositionally biased region" description="Basic residues" evidence="3">
    <location>
        <begin position="516"/>
        <end position="529"/>
    </location>
</feature>
<feature type="compositionally biased region" description="Basic residues" evidence="3">
    <location>
        <begin position="431"/>
        <end position="456"/>
    </location>
</feature>
<dbReference type="InterPro" id="IPR029058">
    <property type="entry name" value="AB_hydrolase_fold"/>
</dbReference>
<dbReference type="Proteomes" id="UP000319731">
    <property type="component" value="Unassembled WGS sequence"/>
</dbReference>
<dbReference type="PROSITE" id="PS01174">
    <property type="entry name" value="LIPASE_GDXG_SER"/>
    <property type="match status" value="1"/>
</dbReference>
<feature type="compositionally biased region" description="Basic residues" evidence="3">
    <location>
        <begin position="231"/>
        <end position="250"/>
    </location>
</feature>
<dbReference type="InterPro" id="IPR013094">
    <property type="entry name" value="AB_hydrolase_3"/>
</dbReference>
<evidence type="ECO:0000256" key="3">
    <source>
        <dbReference type="SAM" id="MobiDB-lite"/>
    </source>
</evidence>
<sequence>MSQLIPFMDTFQLQRKFEKELHKRGLQIKDSIKKKREWLNSQLADPSQSLRLTGTAVPIHPDGDQYYYHEKESNLMLWPGDGDTRIDRFDCRASLDFIPPDIPNAAADTDVDQDLIQFERYRDVIELKRAEVDDEAFLSHLDSVWNEKLMKKKRSSRLIDADEPPLPGDILDEDEVYQFMAIMTDDQVEALNASALDYGIRNIISKLNRAKEEADDAIAREDALEEERGQSRRKTKKKRAEGPSKRRLNRRGSSDLKGVDIEEKDESDESDSEADDGEAEFITELSVRTTELADSQPGFLDDEDDRPNPLPRSGLTPILPPAPTLAAPVKKMTALERLKERSRLALTAESRRDEVKKHIKEVQKQQESQIERDAGFSLGIYNQPIRSVPSASAVNSWHLDVTGRDRKTEENERHRSPPFRKDAGRRSLSPRSRRRSSSPRSKKRSPSPSPRRRRLSRSPSPLVSKQRSPIFEEREVRRRSPSPVRRRRSRTRSRSRSRKRSNSPNRDRKYRSTEKTKKHRHRSRSRSRSRSRERDSGRDRERNRDSIAVLRRGGAQPPVQWLHGLNSRLERIPAWKLVFGTMTLGFFMKHILLFLFLQGPEPLARMYTRSFYRATWINTALDAGFLTAMNIRPKPLRDLLSVVFSLIYLFNAEAADNKLRKYRSMATVEMMRMSWEKTDNPIIRMATWPERPSLGIRKDITIERPAKVSQSSFPNVPLPAISARVFYAGTPAQLKECEDLVFLVPGGGFVCMPPTCHDNHVSQWAKQTNRPIIAINYGKAPEFPYPWALEELFDAYKTVIETNGACLGMAGWEVESEDGSIRRRHPIRIVMAGDSAGGNLATGVILKLLDLSDPDYPPPRGVVLIYPCLSFDMACWMQPDQLRMIRAESSKSLVDLASAKNHLARESPLAVPSAPRKIDILTDKVDRTPSWYRWKADDEPKKGIHIPSALSMTSRMSYFTDRIIAPEVIRAMALLYLGTSPSPPNFQEDYYLSPVVAPEDLLAQFPQCYLICGEKDPFVDDTVVFASRLRDSKLRAQRELRRARDRNHRARAEATMAWQQAADNEQLQSMTRLNGTNGALVPRQQSPQAISPGKTQGAILTALIPSVIASNIPSGIHDEIDARLLKPINNARTWLFGGNGGKEYSEAGIDDSDDSESNSGNDNGSDILNGDHKSVMPPFIDTSLPPVSQSSNGPYTPPSFANSPAISEVPDILDEDYAKHPFSRNSNNSVRFKILAGMSHGIFQMGAILPEAAQAVRLTGRWFDEIFTDETLESTLPSDIEREMTRTVINAMQTREQPHEHNVGFYNTIPAQHGSPGNTPTSILATTRTSLNGLSNGYGHSNGHLNRRVHLAADSYNYLGSTSSNGNLSNSNGNLSNGRYPGSTSSTGLRRPPSYRNLNEVSGEEILGRRRHVLTQDLF</sequence>
<reference evidence="5 6" key="1">
    <citation type="journal article" date="2019" name="Sci. Rep.">
        <title>Comparative genomics of chytrid fungi reveal insights into the obligate biotrophic and pathogenic lifestyle of Synchytrium endobioticum.</title>
        <authorList>
            <person name="van de Vossenberg B.T.L.H."/>
            <person name="Warris S."/>
            <person name="Nguyen H.D.T."/>
            <person name="van Gent-Pelzer M.P.E."/>
            <person name="Joly D.L."/>
            <person name="van de Geest H.C."/>
            <person name="Bonants P.J.M."/>
            <person name="Smith D.S."/>
            <person name="Levesque C.A."/>
            <person name="van der Lee T.A.J."/>
        </authorList>
    </citation>
    <scope>NUCLEOTIDE SEQUENCE [LARGE SCALE GENOMIC DNA]</scope>
    <source>
        <strain evidence="5 6">JEL517</strain>
    </source>
</reference>
<feature type="region of interest" description="Disordered" evidence="3">
    <location>
        <begin position="1145"/>
        <end position="1200"/>
    </location>
</feature>
<feature type="compositionally biased region" description="Basic and acidic residues" evidence="3">
    <location>
        <begin position="505"/>
        <end position="515"/>
    </location>
</feature>
<feature type="compositionally biased region" description="Polar residues" evidence="3">
    <location>
        <begin position="1185"/>
        <end position="1200"/>
    </location>
</feature>
<feature type="region of interest" description="Disordered" evidence="3">
    <location>
        <begin position="221"/>
        <end position="324"/>
    </location>
</feature>
<evidence type="ECO:0000259" key="4">
    <source>
        <dbReference type="SMART" id="SM01141"/>
    </source>
</evidence>
<dbReference type="SUPFAM" id="SSF53474">
    <property type="entry name" value="alpha/beta-Hydrolases"/>
    <property type="match status" value="1"/>
</dbReference>
<dbReference type="GO" id="GO:0005829">
    <property type="term" value="C:cytosol"/>
    <property type="evidence" value="ECO:0007669"/>
    <property type="project" value="TreeGrafter"/>
</dbReference>
<dbReference type="InterPro" id="IPR019147">
    <property type="entry name" value="SWAP_N_domain"/>
</dbReference>
<dbReference type="PANTHER" id="PTHR23025">
    <property type="entry name" value="TRIACYLGLYCEROL LIPASE"/>
    <property type="match status" value="1"/>
</dbReference>
<dbReference type="PANTHER" id="PTHR23025:SF3">
    <property type="entry name" value="HORMONE-SENSITIVE LIPASE"/>
    <property type="match status" value="1"/>
</dbReference>
<accession>A0A507C322</accession>
<keyword evidence="6" id="KW-1185">Reference proteome</keyword>
<evidence type="ECO:0000256" key="2">
    <source>
        <dbReference type="SAM" id="Coils"/>
    </source>
</evidence>
<comment type="caution">
    <text evidence="5">The sequence shown here is derived from an EMBL/GenBank/DDBJ whole genome shotgun (WGS) entry which is preliminary data.</text>
</comment>
<feature type="region of interest" description="Disordered" evidence="3">
    <location>
        <begin position="349"/>
        <end position="374"/>
    </location>
</feature>
<proteinExistence type="predicted"/>
<feature type="compositionally biased region" description="Basic and acidic residues" evidence="3">
    <location>
        <begin position="221"/>
        <end position="230"/>
    </location>
</feature>
<evidence type="ECO:0000256" key="1">
    <source>
        <dbReference type="PROSITE-ProRule" id="PRU10038"/>
    </source>
</evidence>
<feature type="compositionally biased region" description="Low complexity" evidence="3">
    <location>
        <begin position="1157"/>
        <end position="1168"/>
    </location>
</feature>
<dbReference type="EMBL" id="QEAO01000008">
    <property type="protein sequence ID" value="TPX35527.1"/>
    <property type="molecule type" value="Genomic_DNA"/>
</dbReference>
<feature type="compositionally biased region" description="Low complexity" evidence="3">
    <location>
        <begin position="1364"/>
        <end position="1378"/>
    </location>
</feature>
<feature type="active site" evidence="1">
    <location>
        <position position="835"/>
    </location>
</feature>
<feature type="compositionally biased region" description="Basic and acidic residues" evidence="3">
    <location>
        <begin position="401"/>
        <end position="425"/>
    </location>
</feature>
<feature type="coiled-coil region" evidence="2">
    <location>
        <begin position="1026"/>
        <end position="1053"/>
    </location>
</feature>
<dbReference type="Pfam" id="PF07859">
    <property type="entry name" value="Abhydrolase_3"/>
    <property type="match status" value="2"/>
</dbReference>
<evidence type="ECO:0000313" key="6">
    <source>
        <dbReference type="Proteomes" id="UP000319731"/>
    </source>
</evidence>
<feature type="region of interest" description="Disordered" evidence="3">
    <location>
        <begin position="387"/>
        <end position="550"/>
    </location>
</feature>
<feature type="region of interest" description="Disordered" evidence="3">
    <location>
        <begin position="1364"/>
        <end position="1394"/>
    </location>
</feature>
<feature type="compositionally biased region" description="Basic residues" evidence="3">
    <location>
        <begin position="479"/>
        <end position="501"/>
    </location>
</feature>
<dbReference type="GeneID" id="42003355"/>
<name>A0A507C322_9FUNG</name>
<dbReference type="InterPro" id="IPR033140">
    <property type="entry name" value="Lipase_GDXG_put_SER_AS"/>
</dbReference>
<evidence type="ECO:0000313" key="5">
    <source>
        <dbReference type="EMBL" id="TPX35527.1"/>
    </source>
</evidence>
<dbReference type="SMART" id="SM01141">
    <property type="entry name" value="DRY_EERY"/>
    <property type="match status" value="1"/>
</dbReference>
<feature type="compositionally biased region" description="Acidic residues" evidence="3">
    <location>
        <begin position="262"/>
        <end position="281"/>
    </location>
</feature>
<gene>
    <name evidence="5" type="ORF">SmJEL517_g02130</name>
</gene>
<dbReference type="GO" id="GO:0004806">
    <property type="term" value="F:triacylglycerol lipase activity"/>
    <property type="evidence" value="ECO:0007669"/>
    <property type="project" value="TreeGrafter"/>
</dbReference>
<feature type="compositionally biased region" description="Basic and acidic residues" evidence="3">
    <location>
        <begin position="530"/>
        <end position="545"/>
    </location>
</feature>
<feature type="domain" description="Suppressor of white apricot N-terminal" evidence="4">
    <location>
        <begin position="48"/>
        <end position="157"/>
    </location>
</feature>
<dbReference type="Gene3D" id="3.40.50.1820">
    <property type="entry name" value="alpha/beta hydrolase"/>
    <property type="match status" value="1"/>
</dbReference>
<organism evidence="5 6">
    <name type="scientific">Synchytrium microbalum</name>
    <dbReference type="NCBI Taxonomy" id="1806994"/>
    <lineage>
        <taxon>Eukaryota</taxon>
        <taxon>Fungi</taxon>
        <taxon>Fungi incertae sedis</taxon>
        <taxon>Chytridiomycota</taxon>
        <taxon>Chytridiomycota incertae sedis</taxon>
        <taxon>Chytridiomycetes</taxon>
        <taxon>Synchytriales</taxon>
        <taxon>Synchytriaceae</taxon>
        <taxon>Synchytrium</taxon>
    </lineage>
</organism>
<dbReference type="Pfam" id="PF09750">
    <property type="entry name" value="DRY_EERY"/>
    <property type="match status" value="1"/>
</dbReference>
<dbReference type="GO" id="GO:0019433">
    <property type="term" value="P:triglyceride catabolic process"/>
    <property type="evidence" value="ECO:0007669"/>
    <property type="project" value="TreeGrafter"/>
</dbReference>
<feature type="compositionally biased region" description="Basic and acidic residues" evidence="3">
    <location>
        <begin position="252"/>
        <end position="261"/>
    </location>
</feature>
<protein>
    <recommendedName>
        <fullName evidence="4">Suppressor of white apricot N-terminal domain-containing protein</fullName>
    </recommendedName>
</protein>
<dbReference type="OrthoDB" id="5570009at2759"/>
<dbReference type="GO" id="GO:0004771">
    <property type="term" value="F:sterol ester esterase activity"/>
    <property type="evidence" value="ECO:0007669"/>
    <property type="project" value="TreeGrafter"/>
</dbReference>